<dbReference type="PATRIC" id="fig|1618390.3.peg.680"/>
<keyword evidence="3" id="KW-0949">S-adenosyl-L-methionine</keyword>
<dbReference type="InterPro" id="IPR050320">
    <property type="entry name" value="N5-glutamine_MTase"/>
</dbReference>
<dbReference type="Gene3D" id="3.40.50.150">
    <property type="entry name" value="Vaccinia Virus protein VP39"/>
    <property type="match status" value="1"/>
</dbReference>
<dbReference type="InterPro" id="IPR025714">
    <property type="entry name" value="Methyltranfer_dom"/>
</dbReference>
<name>A0A0G1FCB1_9BACT</name>
<evidence type="ECO:0000256" key="1">
    <source>
        <dbReference type="ARBA" id="ARBA00022603"/>
    </source>
</evidence>
<gene>
    <name evidence="5" type="ORF">UV68_C0036G0015</name>
</gene>
<evidence type="ECO:0000256" key="3">
    <source>
        <dbReference type="ARBA" id="ARBA00022691"/>
    </source>
</evidence>
<proteinExistence type="predicted"/>
<dbReference type="EMBL" id="LCFK01000036">
    <property type="protein sequence ID" value="KKS92751.1"/>
    <property type="molecule type" value="Genomic_DNA"/>
</dbReference>
<feature type="domain" description="Methyltransferase" evidence="4">
    <location>
        <begin position="80"/>
        <end position="164"/>
    </location>
</feature>
<sequence length="248" mass="27318">MPTRKFSAQELNHLRRFGSADIDTKTIGEKPVEYVTGHAKFHGLDFLVSPATLIPRIESEKIVDLACNFIKQKEIAHPVIADIGTGSGCLGLTLASLLSKEQIPYTVFLSDSSQEALNIAITNASRLLPSPANLFFEKSDLFETYPKIKFDIVMANLPYIPSKNIPILDSSVKNYEPISALDGGPNGTTLINRLVKILPQFLSPEGIAILEINDTHTSEVFSIPPNLTSKIEKDIFDVPRFLIIGLKQ</sequence>
<evidence type="ECO:0000313" key="6">
    <source>
        <dbReference type="Proteomes" id="UP000033980"/>
    </source>
</evidence>
<evidence type="ECO:0000256" key="2">
    <source>
        <dbReference type="ARBA" id="ARBA00022679"/>
    </source>
</evidence>
<dbReference type="PANTHER" id="PTHR18895">
    <property type="entry name" value="HEMK METHYLTRANSFERASE"/>
    <property type="match status" value="1"/>
</dbReference>
<keyword evidence="1 5" id="KW-0489">Methyltransferase</keyword>
<accession>A0A0G1FCB1</accession>
<dbReference type="PANTHER" id="PTHR18895:SF74">
    <property type="entry name" value="MTRF1L RELEASE FACTOR GLUTAMINE METHYLTRANSFERASE"/>
    <property type="match status" value="1"/>
</dbReference>
<evidence type="ECO:0000313" key="5">
    <source>
        <dbReference type="EMBL" id="KKS92751.1"/>
    </source>
</evidence>
<organism evidence="5 6">
    <name type="scientific">Candidatus Collierbacteria bacterium GW2011_GWC2_43_12</name>
    <dbReference type="NCBI Taxonomy" id="1618390"/>
    <lineage>
        <taxon>Bacteria</taxon>
        <taxon>Candidatus Collieribacteriota</taxon>
    </lineage>
</organism>
<dbReference type="GO" id="GO:0008276">
    <property type="term" value="F:protein methyltransferase activity"/>
    <property type="evidence" value="ECO:0007669"/>
    <property type="project" value="InterPro"/>
</dbReference>
<dbReference type="NCBIfam" id="TIGR00536">
    <property type="entry name" value="hemK_fam"/>
    <property type="match status" value="1"/>
</dbReference>
<protein>
    <submittedName>
        <fullName evidence="5">Release factor glutamine methyltransferase</fullName>
    </submittedName>
</protein>
<dbReference type="SUPFAM" id="SSF53335">
    <property type="entry name" value="S-adenosyl-L-methionine-dependent methyltransferases"/>
    <property type="match status" value="1"/>
</dbReference>
<dbReference type="Pfam" id="PF13847">
    <property type="entry name" value="Methyltransf_31"/>
    <property type="match status" value="1"/>
</dbReference>
<dbReference type="CDD" id="cd02440">
    <property type="entry name" value="AdoMet_MTases"/>
    <property type="match status" value="1"/>
</dbReference>
<dbReference type="InterPro" id="IPR004556">
    <property type="entry name" value="HemK-like"/>
</dbReference>
<keyword evidence="2 5" id="KW-0808">Transferase</keyword>
<dbReference type="AlphaFoldDB" id="A0A0G1FCB1"/>
<dbReference type="Proteomes" id="UP000033980">
    <property type="component" value="Unassembled WGS sequence"/>
</dbReference>
<dbReference type="GO" id="GO:0032259">
    <property type="term" value="P:methylation"/>
    <property type="evidence" value="ECO:0007669"/>
    <property type="project" value="UniProtKB-KW"/>
</dbReference>
<comment type="caution">
    <text evidence="5">The sequence shown here is derived from an EMBL/GenBank/DDBJ whole genome shotgun (WGS) entry which is preliminary data.</text>
</comment>
<evidence type="ECO:0000259" key="4">
    <source>
        <dbReference type="Pfam" id="PF13847"/>
    </source>
</evidence>
<dbReference type="InterPro" id="IPR029063">
    <property type="entry name" value="SAM-dependent_MTases_sf"/>
</dbReference>
<reference evidence="5 6" key="1">
    <citation type="journal article" date="2015" name="Nature">
        <title>rRNA introns, odd ribosomes, and small enigmatic genomes across a large radiation of phyla.</title>
        <authorList>
            <person name="Brown C.T."/>
            <person name="Hug L.A."/>
            <person name="Thomas B.C."/>
            <person name="Sharon I."/>
            <person name="Castelle C.J."/>
            <person name="Singh A."/>
            <person name="Wilkins M.J."/>
            <person name="Williams K.H."/>
            <person name="Banfield J.F."/>
        </authorList>
    </citation>
    <scope>NUCLEOTIDE SEQUENCE [LARGE SCALE GENOMIC DNA]</scope>
</reference>